<feature type="region of interest" description="Disordered" evidence="1">
    <location>
        <begin position="1867"/>
        <end position="1928"/>
    </location>
</feature>
<gene>
    <name evidence="4" type="ORF">AK812_SmicGene32497</name>
</gene>
<feature type="compositionally biased region" description="Pro residues" evidence="1">
    <location>
        <begin position="1268"/>
        <end position="1277"/>
    </location>
</feature>
<evidence type="ECO:0000256" key="1">
    <source>
        <dbReference type="SAM" id="MobiDB-lite"/>
    </source>
</evidence>
<feature type="transmembrane region" description="Helical" evidence="2">
    <location>
        <begin position="80"/>
        <end position="103"/>
    </location>
</feature>
<dbReference type="GO" id="GO:0003676">
    <property type="term" value="F:nucleic acid binding"/>
    <property type="evidence" value="ECO:0007669"/>
    <property type="project" value="InterPro"/>
</dbReference>
<feature type="compositionally biased region" description="Low complexity" evidence="1">
    <location>
        <begin position="1892"/>
        <end position="1908"/>
    </location>
</feature>
<dbReference type="InterPro" id="IPR001584">
    <property type="entry name" value="Integrase_cat-core"/>
</dbReference>
<organism evidence="4 5">
    <name type="scientific">Symbiodinium microadriaticum</name>
    <name type="common">Dinoflagellate</name>
    <name type="synonym">Zooxanthella microadriatica</name>
    <dbReference type="NCBI Taxonomy" id="2951"/>
    <lineage>
        <taxon>Eukaryota</taxon>
        <taxon>Sar</taxon>
        <taxon>Alveolata</taxon>
        <taxon>Dinophyceae</taxon>
        <taxon>Suessiales</taxon>
        <taxon>Symbiodiniaceae</taxon>
        <taxon>Symbiodinium</taxon>
    </lineage>
</organism>
<protein>
    <recommendedName>
        <fullName evidence="3">Integrase catalytic domain-containing protein</fullName>
    </recommendedName>
</protein>
<evidence type="ECO:0000313" key="5">
    <source>
        <dbReference type="Proteomes" id="UP000186817"/>
    </source>
</evidence>
<comment type="caution">
    <text evidence="4">The sequence shown here is derived from an EMBL/GenBank/DDBJ whole genome shotgun (WGS) entry which is preliminary data.</text>
</comment>
<feature type="region of interest" description="Disordered" evidence="1">
    <location>
        <begin position="1264"/>
        <end position="1339"/>
    </location>
</feature>
<accession>A0A1Q9CTZ5</accession>
<feature type="region of interest" description="Disordered" evidence="1">
    <location>
        <begin position="575"/>
        <end position="619"/>
    </location>
</feature>
<keyword evidence="2" id="KW-0472">Membrane</keyword>
<feature type="region of interest" description="Disordered" evidence="1">
    <location>
        <begin position="668"/>
        <end position="701"/>
    </location>
</feature>
<proteinExistence type="predicted"/>
<dbReference type="InterPro" id="IPR036397">
    <property type="entry name" value="RNaseH_sf"/>
</dbReference>
<keyword evidence="5" id="KW-1185">Reference proteome</keyword>
<dbReference type="Gene3D" id="3.30.420.10">
    <property type="entry name" value="Ribonuclease H-like superfamily/Ribonuclease H"/>
    <property type="match status" value="1"/>
</dbReference>
<reference evidence="4 5" key="1">
    <citation type="submission" date="2016-02" db="EMBL/GenBank/DDBJ databases">
        <title>Genome analysis of coral dinoflagellate symbionts highlights evolutionary adaptations to a symbiotic lifestyle.</title>
        <authorList>
            <person name="Aranda M."/>
            <person name="Li Y."/>
            <person name="Liew Y.J."/>
            <person name="Baumgarten S."/>
            <person name="Simakov O."/>
            <person name="Wilson M."/>
            <person name="Piel J."/>
            <person name="Ashoor H."/>
            <person name="Bougouffa S."/>
            <person name="Bajic V.B."/>
            <person name="Ryu T."/>
            <person name="Ravasi T."/>
            <person name="Bayer T."/>
            <person name="Micklem G."/>
            <person name="Kim H."/>
            <person name="Bhak J."/>
            <person name="Lajeunesse T.C."/>
            <person name="Voolstra C.R."/>
        </authorList>
    </citation>
    <scope>NUCLEOTIDE SEQUENCE [LARGE SCALE GENOMIC DNA]</scope>
    <source>
        <strain evidence="4 5">CCMP2467</strain>
    </source>
</reference>
<evidence type="ECO:0000256" key="2">
    <source>
        <dbReference type="SAM" id="Phobius"/>
    </source>
</evidence>
<dbReference type="Proteomes" id="UP000186817">
    <property type="component" value="Unassembled WGS sequence"/>
</dbReference>
<feature type="compositionally biased region" description="Basic residues" evidence="1">
    <location>
        <begin position="581"/>
        <end position="613"/>
    </location>
</feature>
<feature type="domain" description="Integrase catalytic" evidence="3">
    <location>
        <begin position="1421"/>
        <end position="1604"/>
    </location>
</feature>
<feature type="region of interest" description="Disordered" evidence="1">
    <location>
        <begin position="525"/>
        <end position="555"/>
    </location>
</feature>
<dbReference type="OrthoDB" id="417957at2759"/>
<name>A0A1Q9CTZ5_SYMMI</name>
<keyword evidence="2" id="KW-1133">Transmembrane helix</keyword>
<sequence length="2080" mass="231807">MAEAKQDACGQCGCDKGGKEVEDLVPDVHFEYQAMFQHANPVDVPYTKMDGMSAGIAVEEIKVFHVLGLQISDSRSRAELSVISLLGSTVLTFGYSCVGLLLLTTSIAVLSNPRGNSRAATFELGVPDDTLHYKPSFLLCGGHPFQFSGRVLEVFLGGLFSSSGGFQGFSFGAPDLEQFVRSGTEQPWALAVPDFLQENNLNLELYSQEPLSSDYLSYAETFAGQAAADFKMSGSSSGPGGGIPLHEFRKDVPPGWAPGLPDCPLRLFFERLKLWYRIFDGADELVGPLVAGRLQGKAQRLGMQLRLVRPDGTYDVGSDALVRLSVEEVRDPANPAHILQHAIPSGVQALCNSLKEAFGMSDQEIVSRSIEDFFEFRRGKLSFQEYAIEWDIRLEEATTKAGLELNDVAKFYLFFRGSGLPQRFVEDIKLQLQGDLRRYQDARTIALRLITKKDDIGDSFYQGDSERGPGDYGDDDDAWSYWTDDSWSYVDEYEVESPYEDHWHDGVYFEDEEYAYDWPGDEAWNTWSGENDTEQHHAAEPDQVPEGQAQESFPMKGKGKGLGCTICGSRWHQASSCPVGKTHKGSGKGKGKGKPYRKGYGKAYGKRPSKGKSKYGEHGWPSYGKAKGKGYYGYSAKTLVGSFGETSSLTKQPKTKTVHFQLDTEEPPVLNLGRPKASEDTTTTEEAEDETSTAPQSNLPEKRLDISFPTAIFNDHMSYHTVLGEKRRGLLVDPGAASGLVGSETLRDIMETCLPTARARDVVWNRDKAQSVSGISGTPESTLGEVSFPLQLAGASGSFSADVLGGEGSLCPALLSNPSLRRQKAAVLCDYFTNGDGVLVVSDGSDGWRYLRILLTDSGHYLLPIDHHASVSEDTKKRVQTQMFTWNSAICSRWQDVRHCFLQKRASRISSFRTTTVRAVSNRSGPQLMEDDWKQARTPCKDVEYLWTGATKFKLLPVPVVTVPSPPTSMATATSSEETALDPLLFPHYDGDRFPDHWSATRISKTAAYYRSIPEEYYSKSGRRPVAPSNFEAWMRQSKDRGSGSGVLDQWTFVTAAILDMSELPILECIHDSMMAQIDCHRGFTIEQPHGSAMLKAVAQDLWAILRGITGPFKLLARSGDYSRITVEVHNSLVLNMEPRLYLKAALMQLVESCMDIFGSGPARDLEHWLTDPILMRVFQEIFADILNVLGVKVYLRPWYLQVPDPHLSSACAPMRLLVSGHLRQWHVGPLEDMRVLSHQQLHAPVDEADWHVYVFGVCSEDYDADRPPPPPPPPPGGSVLPRPSSSAPAAPLVPVEKKNDGKMSSLRPSDLDDEVYEPSEAGEQQEDEEFKAVRPDDDDKEKTLKPLFDFKKVYKRLQTDLLERDPHTAKRLLLGLHERFYHCPISDFKNMLLRAGLFGSASPSRGGVMSCSICRKYVRLPNRPQIKIGAGASSFNLRVQADLFMYKEQWILLMIDEATRYKAAGQVRSREHQELLNKMFEIWFVIFGAPYQLVLDQESSLMSHEACKELERFSVERVPKGATTGAAAQQHTGTGLVERHVGLTEITMMKLSAEMDRQGIVLSTDTLAREIVMSHNMSLNYGGATPSMAVFGIIPRPFYQDDSTGITAVTGALQTDVTPFEKALRIRQMSLSMVQRAVAEDRIARANRTRTQQLALEELVPGVRRVDFHRETQGDLGWRGPAELLNTAILSYQGRPYLVSLRHIRPRQAGVFVTFTDGQEAVFLELQQLVEKLTPYKTVTIGWVPITKDGLTIWHRASSTSLAYKDVWSKVVSLAKSLSTKPTGGAMAGQAVRSIHPPRGSVGVLILWSRGDKTYCCHEHNNDQPLSIKKVTTKPLEETTFLYVYFFASVEYRPDKDMKVIPSEGALEHRSMDTEAEQPLPAEASTSGMDSTTSPALSSPPAAEAAPMEVQEDAEDRKRKGPETRTVVLGPESKRSRVESLIHFTTSEKVTYRAQHVLVNLYWIMHWTQAIPTEFPMVWYGLDNNVSIALWDIYKARSHELPADDPPPHVHRYLFTWPGKQHEELYASLQDGQIYKVDSETDNITEDEMYQIWPQVEAADAAEIKQFVDTGQEVLQKGM</sequence>
<dbReference type="PROSITE" id="PS50994">
    <property type="entry name" value="INTEGRASE"/>
    <property type="match status" value="1"/>
</dbReference>
<evidence type="ECO:0000313" key="4">
    <source>
        <dbReference type="EMBL" id="OLP86389.1"/>
    </source>
</evidence>
<evidence type="ECO:0000259" key="3">
    <source>
        <dbReference type="PROSITE" id="PS50994"/>
    </source>
</evidence>
<keyword evidence="2" id="KW-0812">Transmembrane</keyword>
<feature type="compositionally biased region" description="Low complexity" evidence="1">
    <location>
        <begin position="1279"/>
        <end position="1295"/>
    </location>
</feature>
<dbReference type="GO" id="GO:0015074">
    <property type="term" value="P:DNA integration"/>
    <property type="evidence" value="ECO:0007669"/>
    <property type="project" value="InterPro"/>
</dbReference>
<feature type="compositionally biased region" description="Acidic residues" evidence="1">
    <location>
        <begin position="682"/>
        <end position="691"/>
    </location>
</feature>
<dbReference type="EMBL" id="LSRX01000918">
    <property type="protein sequence ID" value="OLP86389.1"/>
    <property type="molecule type" value="Genomic_DNA"/>
</dbReference>